<name>A0ABU6DSX9_9GAMM</name>
<dbReference type="SUPFAM" id="SSF56784">
    <property type="entry name" value="HAD-like"/>
    <property type="match status" value="1"/>
</dbReference>
<dbReference type="InterPro" id="IPR050582">
    <property type="entry name" value="HAD-like_SerB"/>
</dbReference>
<dbReference type="NCBIfam" id="TIGR01489">
    <property type="entry name" value="DKMTPPase-SF"/>
    <property type="match status" value="1"/>
</dbReference>
<dbReference type="GO" id="GO:0016787">
    <property type="term" value="F:hydrolase activity"/>
    <property type="evidence" value="ECO:0007669"/>
    <property type="project" value="UniProtKB-KW"/>
</dbReference>
<evidence type="ECO:0000256" key="1">
    <source>
        <dbReference type="ARBA" id="ARBA00022801"/>
    </source>
</evidence>
<proteinExistence type="predicted"/>
<dbReference type="PANTHER" id="PTHR43344">
    <property type="entry name" value="PHOSPHOSERINE PHOSPHATASE"/>
    <property type="match status" value="1"/>
</dbReference>
<sequence>MLLMNVEQYQENSWKILCDFDGTISLQDTTDVLLENFADQGWEEIEQLWEQGEIGSKECMQRQIALLNVTKEKLEALVHQIEIDESFIDFVKAAKKLGIPLTIVSDGLDIVIRHILAKYNLRHVPVIANQLEQVSEHRWQLHFPNATKICKSQSGTCKCKVSQTQHKQYKTILIGDGRSDFCLSEEADYVYAKKSLLKHCQDNNIKHVPFSTFTELTKTLDQFVGLPQLDAKVHV</sequence>
<dbReference type="PANTHER" id="PTHR43344:SF21">
    <property type="entry name" value="POLYOL PHOSPHATE PHOSPHATASE PYP1"/>
    <property type="match status" value="1"/>
</dbReference>
<dbReference type="Gene3D" id="3.90.1470.20">
    <property type="match status" value="1"/>
</dbReference>
<dbReference type="InterPro" id="IPR023214">
    <property type="entry name" value="HAD_sf"/>
</dbReference>
<comment type="caution">
    <text evidence="2">The sequence shown here is derived from an EMBL/GenBank/DDBJ whole genome shotgun (WGS) entry which is preliminary data.</text>
</comment>
<dbReference type="Gene3D" id="3.40.50.1000">
    <property type="entry name" value="HAD superfamily/HAD-like"/>
    <property type="match status" value="1"/>
</dbReference>
<keyword evidence="1 2" id="KW-0378">Hydrolase</keyword>
<dbReference type="InterPro" id="IPR006384">
    <property type="entry name" value="HAD_hydro_PyrdxlP_Pase-like"/>
</dbReference>
<evidence type="ECO:0000313" key="3">
    <source>
        <dbReference type="Proteomes" id="UP001339883"/>
    </source>
</evidence>
<reference evidence="2 3" key="1">
    <citation type="submission" date="2019-08" db="EMBL/GenBank/DDBJ databases">
        <title>Five species of Acinetobacter isolated from floral nectar and animal pollinators.</title>
        <authorList>
            <person name="Hendry T.A."/>
        </authorList>
    </citation>
    <scope>NUCLEOTIDE SEQUENCE [LARGE SCALE GENOMIC DNA]</scope>
    <source>
        <strain evidence="2 3">MD18.27</strain>
    </source>
</reference>
<organism evidence="2 3">
    <name type="scientific">Acinetobacter pollinis</name>
    <dbReference type="NCBI Taxonomy" id="2605270"/>
    <lineage>
        <taxon>Bacteria</taxon>
        <taxon>Pseudomonadati</taxon>
        <taxon>Pseudomonadota</taxon>
        <taxon>Gammaproteobacteria</taxon>
        <taxon>Moraxellales</taxon>
        <taxon>Moraxellaceae</taxon>
        <taxon>Acinetobacter</taxon>
    </lineage>
</organism>
<dbReference type="NCBIfam" id="TIGR01488">
    <property type="entry name" value="HAD-SF-IB"/>
    <property type="match status" value="1"/>
</dbReference>
<keyword evidence="3" id="KW-1185">Reference proteome</keyword>
<dbReference type="EMBL" id="VTDN01000005">
    <property type="protein sequence ID" value="MEB5476956.1"/>
    <property type="molecule type" value="Genomic_DNA"/>
</dbReference>
<protein>
    <submittedName>
        <fullName evidence="2">MtnX-like HAD-IB family phosphatase</fullName>
        <ecNumber evidence="2">3.1.3.-</ecNumber>
    </submittedName>
</protein>
<accession>A0ABU6DSX9</accession>
<evidence type="ECO:0000313" key="2">
    <source>
        <dbReference type="EMBL" id="MEB5476956.1"/>
    </source>
</evidence>
<dbReference type="EC" id="3.1.3.-" evidence="2"/>
<dbReference type="RefSeq" id="WP_325775374.1">
    <property type="nucleotide sequence ID" value="NZ_VTDN01000005.1"/>
</dbReference>
<gene>
    <name evidence="2" type="ORF">I2F25_07885</name>
</gene>
<dbReference type="Pfam" id="PF12710">
    <property type="entry name" value="HAD"/>
    <property type="match status" value="1"/>
</dbReference>
<dbReference type="InterPro" id="IPR036412">
    <property type="entry name" value="HAD-like_sf"/>
</dbReference>
<dbReference type="Proteomes" id="UP001339883">
    <property type="component" value="Unassembled WGS sequence"/>
</dbReference>